<evidence type="ECO:0000313" key="4">
    <source>
        <dbReference type="Proteomes" id="UP000257139"/>
    </source>
</evidence>
<name>A0A7Z7NRQ9_9BURK</name>
<organism evidence="3 4">
    <name type="scientific">Cupriavidus taiwanensis</name>
    <dbReference type="NCBI Taxonomy" id="164546"/>
    <lineage>
        <taxon>Bacteria</taxon>
        <taxon>Pseudomonadati</taxon>
        <taxon>Pseudomonadota</taxon>
        <taxon>Betaproteobacteria</taxon>
        <taxon>Burkholderiales</taxon>
        <taxon>Burkholderiaceae</taxon>
        <taxon>Cupriavidus</taxon>
    </lineage>
</organism>
<proteinExistence type="predicted"/>
<keyword evidence="2" id="KW-0812">Transmembrane</keyword>
<dbReference type="AlphaFoldDB" id="A0A7Z7NRQ9"/>
<keyword evidence="2" id="KW-0472">Membrane</keyword>
<protein>
    <submittedName>
        <fullName evidence="3">Uncharacterized protein</fullName>
    </submittedName>
</protein>
<sequence length="90" mass="10191">MGAHIVPAPTWPQRNRRDRIPSHHVKPDPFGDLVLMIQWANDFRAVFWVAVIPGILSVLLLMVGVREPEPHVGAKRTNPIKWTNLVRLGS</sequence>
<reference evidence="3 4" key="1">
    <citation type="submission" date="2018-01" db="EMBL/GenBank/DDBJ databases">
        <authorList>
            <person name="Clerissi C."/>
        </authorList>
    </citation>
    <scope>NUCLEOTIDE SEQUENCE [LARGE SCALE GENOMIC DNA]</scope>
    <source>
        <strain evidence="3">Cupriavidus taiwanensis STM 6021</strain>
    </source>
</reference>
<dbReference type="EMBL" id="OGUU01000050">
    <property type="protein sequence ID" value="SPC26000.1"/>
    <property type="molecule type" value="Genomic_DNA"/>
</dbReference>
<evidence type="ECO:0000313" key="3">
    <source>
        <dbReference type="EMBL" id="SPC26000.1"/>
    </source>
</evidence>
<dbReference type="Proteomes" id="UP000257139">
    <property type="component" value="Unassembled WGS sequence"/>
</dbReference>
<feature type="transmembrane region" description="Helical" evidence="2">
    <location>
        <begin position="45"/>
        <end position="65"/>
    </location>
</feature>
<comment type="caution">
    <text evidence="3">The sequence shown here is derived from an EMBL/GenBank/DDBJ whole genome shotgun (WGS) entry which is preliminary data.</text>
</comment>
<accession>A0A7Z7NRQ9</accession>
<evidence type="ECO:0000256" key="1">
    <source>
        <dbReference type="SAM" id="MobiDB-lite"/>
    </source>
</evidence>
<feature type="region of interest" description="Disordered" evidence="1">
    <location>
        <begin position="1"/>
        <end position="23"/>
    </location>
</feature>
<gene>
    <name evidence="3" type="ORF">CBM2594_U30022</name>
</gene>
<evidence type="ECO:0000256" key="2">
    <source>
        <dbReference type="SAM" id="Phobius"/>
    </source>
</evidence>
<keyword evidence="2" id="KW-1133">Transmembrane helix</keyword>